<feature type="transmembrane region" description="Helical" evidence="7">
    <location>
        <begin position="76"/>
        <end position="96"/>
    </location>
</feature>
<evidence type="ECO:0000313" key="10">
    <source>
        <dbReference type="Proteomes" id="UP001519305"/>
    </source>
</evidence>
<evidence type="ECO:0000313" key="9">
    <source>
        <dbReference type="EMBL" id="MBP2333593.1"/>
    </source>
</evidence>
<feature type="transmembrane region" description="Helical" evidence="7">
    <location>
        <begin position="132"/>
        <end position="151"/>
    </location>
</feature>
<dbReference type="InterPro" id="IPR005828">
    <property type="entry name" value="MFS_sugar_transport-like"/>
</dbReference>
<feature type="transmembrane region" description="Helical" evidence="7">
    <location>
        <begin position="433"/>
        <end position="454"/>
    </location>
</feature>
<evidence type="ECO:0000256" key="7">
    <source>
        <dbReference type="SAM" id="Phobius"/>
    </source>
</evidence>
<dbReference type="PANTHER" id="PTHR43045:SF2">
    <property type="entry name" value="INNER MEMBRANE METABOLITE TRANSPORT PROTEIN YHJE"/>
    <property type="match status" value="1"/>
</dbReference>
<feature type="transmembrane region" description="Helical" evidence="7">
    <location>
        <begin position="221"/>
        <end position="242"/>
    </location>
</feature>
<dbReference type="CDD" id="cd17369">
    <property type="entry name" value="MFS_ShiA_like"/>
    <property type="match status" value="1"/>
</dbReference>
<reference evidence="9 10" key="1">
    <citation type="submission" date="2021-03" db="EMBL/GenBank/DDBJ databases">
        <title>Sequencing the genomes of 1000 actinobacteria strains.</title>
        <authorList>
            <person name="Klenk H.-P."/>
        </authorList>
    </citation>
    <scope>NUCLEOTIDE SEQUENCE [LARGE SCALE GENOMIC DNA]</scope>
    <source>
        <strain evidence="9 10">DSM 44506</strain>
    </source>
</reference>
<sequence length="481" mass="51413">MTNSIATDRASVGVTAPAPHVPADDAAKGPSLRRVATASLVGTTIEFYDFFIYGTAAALVFPTVFFPSMTPMLSTVASFATFGVAFLARPLGSVVFGHFGDILGRKRTLVWTLLMMGIATLCIGLLPGYETGVFGLFESGIGVWGPILLVLMRFLQGMAVGGEWAGATLLTAEYAPPGKRGAYAMFPQLGAAVAFFLSSGTFVLVFLAIGETSDAFIEWAWRIPFLLSIVMVFVGLYVRLAIQETPSFKKEQERRARERAAGVRRTLPFMDTLRHQWREAVTGGVALASLFSLFYMGTSYLTSYGTAQLGLARRDILLVGMVAAVVFGGAIAASAAISDRIGRTKVILTSTVLAVLWTPVLFWVLDFGTIWHFGIGLTVTMVVFGISYGPAGAMLPEMFRVDLRYTGAGLAYNIAAILGGAIPPLIAAPLAEAYGGFAVGIFLAAISLTSCIAVTRIRSNHEDDIDEHNQLVRESDALAKP</sequence>
<evidence type="ECO:0000256" key="2">
    <source>
        <dbReference type="ARBA" id="ARBA00022448"/>
    </source>
</evidence>
<keyword evidence="6 7" id="KW-0472">Membrane</keyword>
<dbReference type="Pfam" id="PF00083">
    <property type="entry name" value="Sugar_tr"/>
    <property type="match status" value="1"/>
</dbReference>
<feature type="transmembrane region" description="Helical" evidence="7">
    <location>
        <begin position="410"/>
        <end position="427"/>
    </location>
</feature>
<evidence type="ECO:0000256" key="1">
    <source>
        <dbReference type="ARBA" id="ARBA00004651"/>
    </source>
</evidence>
<keyword evidence="10" id="KW-1185">Reference proteome</keyword>
<dbReference type="Proteomes" id="UP001519305">
    <property type="component" value="Unassembled WGS sequence"/>
</dbReference>
<dbReference type="InterPro" id="IPR020846">
    <property type="entry name" value="MFS_dom"/>
</dbReference>
<accession>A0ABS4UAL6</accession>
<dbReference type="RefSeq" id="WP_209654234.1">
    <property type="nucleotide sequence ID" value="NZ_CP047357.1"/>
</dbReference>
<dbReference type="PROSITE" id="PS50850">
    <property type="entry name" value="MFS"/>
    <property type="match status" value="1"/>
</dbReference>
<evidence type="ECO:0000259" key="8">
    <source>
        <dbReference type="PROSITE" id="PS50850"/>
    </source>
</evidence>
<dbReference type="PROSITE" id="PS00217">
    <property type="entry name" value="SUGAR_TRANSPORT_2"/>
    <property type="match status" value="1"/>
</dbReference>
<evidence type="ECO:0000256" key="5">
    <source>
        <dbReference type="ARBA" id="ARBA00022989"/>
    </source>
</evidence>
<gene>
    <name evidence="9" type="ORF">JOF33_002292</name>
</gene>
<keyword evidence="5 7" id="KW-1133">Transmembrane helix</keyword>
<proteinExistence type="predicted"/>
<protein>
    <submittedName>
        <fullName evidence="9">MFS family permease</fullName>
    </submittedName>
</protein>
<feature type="transmembrane region" description="Helical" evidence="7">
    <location>
        <begin position="108"/>
        <end position="126"/>
    </location>
</feature>
<dbReference type="InterPro" id="IPR005829">
    <property type="entry name" value="Sugar_transporter_CS"/>
</dbReference>
<evidence type="ECO:0000256" key="4">
    <source>
        <dbReference type="ARBA" id="ARBA00022692"/>
    </source>
</evidence>
<comment type="subcellular location">
    <subcellularLocation>
        <location evidence="1">Cell membrane</location>
        <topology evidence="1">Multi-pass membrane protein</topology>
    </subcellularLocation>
</comment>
<dbReference type="Gene3D" id="1.20.1250.20">
    <property type="entry name" value="MFS general substrate transporter like domains"/>
    <property type="match status" value="2"/>
</dbReference>
<evidence type="ECO:0000256" key="3">
    <source>
        <dbReference type="ARBA" id="ARBA00022475"/>
    </source>
</evidence>
<feature type="transmembrane region" description="Helical" evidence="7">
    <location>
        <begin position="189"/>
        <end position="209"/>
    </location>
</feature>
<feature type="transmembrane region" description="Helical" evidence="7">
    <location>
        <begin position="280"/>
        <end position="296"/>
    </location>
</feature>
<feature type="transmembrane region" description="Helical" evidence="7">
    <location>
        <begin position="346"/>
        <end position="364"/>
    </location>
</feature>
<keyword evidence="2" id="KW-0813">Transport</keyword>
<feature type="domain" description="Major facilitator superfamily (MFS) profile" evidence="8">
    <location>
        <begin position="35"/>
        <end position="462"/>
    </location>
</feature>
<dbReference type="PANTHER" id="PTHR43045">
    <property type="entry name" value="SHIKIMATE TRANSPORTER"/>
    <property type="match status" value="1"/>
</dbReference>
<dbReference type="SUPFAM" id="SSF103473">
    <property type="entry name" value="MFS general substrate transporter"/>
    <property type="match status" value="1"/>
</dbReference>
<feature type="transmembrane region" description="Helical" evidence="7">
    <location>
        <begin position="370"/>
        <end position="389"/>
    </location>
</feature>
<dbReference type="EMBL" id="JAGINY010000001">
    <property type="protein sequence ID" value="MBP2333593.1"/>
    <property type="molecule type" value="Genomic_DNA"/>
</dbReference>
<keyword evidence="4 7" id="KW-0812">Transmembrane</keyword>
<dbReference type="InterPro" id="IPR036259">
    <property type="entry name" value="MFS_trans_sf"/>
</dbReference>
<name>A0ABS4UAL6_9CORY</name>
<comment type="caution">
    <text evidence="9">The sequence shown here is derived from an EMBL/GenBank/DDBJ whole genome shotgun (WGS) entry which is preliminary data.</text>
</comment>
<feature type="transmembrane region" description="Helical" evidence="7">
    <location>
        <begin position="316"/>
        <end position="337"/>
    </location>
</feature>
<evidence type="ECO:0000256" key="6">
    <source>
        <dbReference type="ARBA" id="ARBA00023136"/>
    </source>
</evidence>
<keyword evidence="3" id="KW-1003">Cell membrane</keyword>
<organism evidence="9 10">
    <name type="scientific">Corynebacterium freneyi</name>
    <dbReference type="NCBI Taxonomy" id="134034"/>
    <lineage>
        <taxon>Bacteria</taxon>
        <taxon>Bacillati</taxon>
        <taxon>Actinomycetota</taxon>
        <taxon>Actinomycetes</taxon>
        <taxon>Mycobacteriales</taxon>
        <taxon>Corynebacteriaceae</taxon>
        <taxon>Corynebacterium</taxon>
    </lineage>
</organism>